<comment type="caution">
    <text evidence="1">The sequence shown here is derived from an EMBL/GenBank/DDBJ whole genome shotgun (WGS) entry which is preliminary data.</text>
</comment>
<organism evidence="1 2">
    <name type="scientific">Kitasatospora putterlickiae</name>
    <dbReference type="NCBI Taxonomy" id="221725"/>
    <lineage>
        <taxon>Bacteria</taxon>
        <taxon>Bacillati</taxon>
        <taxon>Actinomycetota</taxon>
        <taxon>Actinomycetes</taxon>
        <taxon>Kitasatosporales</taxon>
        <taxon>Streptomycetaceae</taxon>
        <taxon>Kitasatospora</taxon>
    </lineage>
</organism>
<dbReference type="Proteomes" id="UP001499863">
    <property type="component" value="Unassembled WGS sequence"/>
</dbReference>
<dbReference type="RefSeq" id="WP_344338666.1">
    <property type="nucleotide sequence ID" value="NZ_BAAAKJ010000243.1"/>
</dbReference>
<evidence type="ECO:0000313" key="2">
    <source>
        <dbReference type="Proteomes" id="UP001499863"/>
    </source>
</evidence>
<gene>
    <name evidence="1" type="ORF">GCM10009639_45020</name>
</gene>
<evidence type="ECO:0000313" key="1">
    <source>
        <dbReference type="EMBL" id="GAA1402015.1"/>
    </source>
</evidence>
<protein>
    <submittedName>
        <fullName evidence="1">Uncharacterized protein</fullName>
    </submittedName>
</protein>
<reference evidence="1 2" key="1">
    <citation type="journal article" date="2019" name="Int. J. Syst. Evol. Microbiol.">
        <title>The Global Catalogue of Microorganisms (GCM) 10K type strain sequencing project: providing services to taxonomists for standard genome sequencing and annotation.</title>
        <authorList>
            <consortium name="The Broad Institute Genomics Platform"/>
            <consortium name="The Broad Institute Genome Sequencing Center for Infectious Disease"/>
            <person name="Wu L."/>
            <person name="Ma J."/>
        </authorList>
    </citation>
    <scope>NUCLEOTIDE SEQUENCE [LARGE SCALE GENOMIC DNA]</scope>
    <source>
        <strain evidence="1 2">JCM 12393</strain>
    </source>
</reference>
<sequence length="140" mass="14937">MIVTRTAAPRLLLGPGAQRIRTRCLARRGMLHSECEAFEHVNLGPGACYDLTGRDATEAAWYVLRGPVVLVDCPDHPLRLLDRGTLLLAPQGESVHLHGGPLGAELLCLTVLPDRVSTLLPARRPEADGEPAPPTIGSPG</sequence>
<accession>A0ABN1Y9X4</accession>
<proteinExistence type="predicted"/>
<keyword evidence="2" id="KW-1185">Reference proteome</keyword>
<dbReference type="EMBL" id="BAAAKJ010000243">
    <property type="protein sequence ID" value="GAA1402015.1"/>
    <property type="molecule type" value="Genomic_DNA"/>
</dbReference>
<name>A0ABN1Y9X4_9ACTN</name>